<dbReference type="Proteomes" id="UP000717995">
    <property type="component" value="Unassembled WGS sequence"/>
</dbReference>
<dbReference type="PROSITE" id="PS50404">
    <property type="entry name" value="GST_NTER"/>
    <property type="match status" value="1"/>
</dbReference>
<keyword evidence="3" id="KW-1185">Reference proteome</keyword>
<dbReference type="InterPro" id="IPR036249">
    <property type="entry name" value="Thioredoxin-like_sf"/>
</dbReference>
<dbReference type="InterPro" id="IPR004045">
    <property type="entry name" value="Glutathione_S-Trfase_N"/>
</dbReference>
<dbReference type="EMBL" id="JAFEUP010000005">
    <property type="protein sequence ID" value="MBM7062274.1"/>
    <property type="molecule type" value="Genomic_DNA"/>
</dbReference>
<comment type="caution">
    <text evidence="2">The sequence shown here is derived from an EMBL/GenBank/DDBJ whole genome shotgun (WGS) entry which is preliminary data.</text>
</comment>
<evidence type="ECO:0000313" key="3">
    <source>
        <dbReference type="Proteomes" id="UP000717995"/>
    </source>
</evidence>
<accession>A0ABS2IGT6</accession>
<dbReference type="InterPro" id="IPR050983">
    <property type="entry name" value="GST_Omega/HSP26"/>
</dbReference>
<feature type="domain" description="GST N-terminal" evidence="1">
    <location>
        <begin position="4"/>
        <end position="87"/>
    </location>
</feature>
<gene>
    <name evidence="2" type="ORF">JQX08_16305</name>
</gene>
<dbReference type="CDD" id="cd03049">
    <property type="entry name" value="GST_N_3"/>
    <property type="match status" value="1"/>
</dbReference>
<dbReference type="Gene3D" id="3.40.30.10">
    <property type="entry name" value="Glutaredoxin"/>
    <property type="match status" value="1"/>
</dbReference>
<dbReference type="Pfam" id="PF13410">
    <property type="entry name" value="GST_C_2"/>
    <property type="match status" value="1"/>
</dbReference>
<dbReference type="InterPro" id="IPR036282">
    <property type="entry name" value="Glutathione-S-Trfase_C_sf"/>
</dbReference>
<dbReference type="CDD" id="cd03205">
    <property type="entry name" value="GST_C_6"/>
    <property type="match status" value="1"/>
</dbReference>
<dbReference type="SUPFAM" id="SSF47616">
    <property type="entry name" value="GST C-terminal domain-like"/>
    <property type="match status" value="1"/>
</dbReference>
<sequence>MSSPTMTLFHNPASPFVRKIMVLLHETGQLGRVAIESVQLAPTQPSAAVNASNPAGKIPALRLADGGVLYDSRVIFDYLDQQHVGEPLIPRDGHARWRRLTLAALADAILDAAVLIRYESFLRPADKRWQDWLDGQQGKISRGLAELESNAVAELASHFDVAAIGAACALGYLDLRQPELAWRAACPQLAAWYAEVSQRPSMTHSAPPAA</sequence>
<name>A0ABS2IGT6_9GAMM</name>
<dbReference type="Gene3D" id="1.20.1050.10">
    <property type="match status" value="1"/>
</dbReference>
<dbReference type="RefSeq" id="WP_205349468.1">
    <property type="nucleotide sequence ID" value="NZ_JAFEUP010000005.1"/>
</dbReference>
<organism evidence="2 3">
    <name type="scientific">Zestomonas insulae</name>
    <dbReference type="NCBI Taxonomy" id="2809017"/>
    <lineage>
        <taxon>Bacteria</taxon>
        <taxon>Pseudomonadati</taxon>
        <taxon>Pseudomonadota</taxon>
        <taxon>Gammaproteobacteria</taxon>
        <taxon>Pseudomonadales</taxon>
        <taxon>Pseudomonadaceae</taxon>
        <taxon>Zestomonas</taxon>
    </lineage>
</organism>
<dbReference type="PANTHER" id="PTHR43968:SF6">
    <property type="entry name" value="GLUTATHIONE S-TRANSFERASE OMEGA"/>
    <property type="match status" value="1"/>
</dbReference>
<protein>
    <submittedName>
        <fullName evidence="2">Glutathione S-transferase N-terminal domain-containing protein</fullName>
    </submittedName>
</protein>
<dbReference type="Pfam" id="PF13417">
    <property type="entry name" value="GST_N_3"/>
    <property type="match status" value="1"/>
</dbReference>
<evidence type="ECO:0000259" key="1">
    <source>
        <dbReference type="PROSITE" id="PS50404"/>
    </source>
</evidence>
<proteinExistence type="predicted"/>
<reference evidence="2 3" key="1">
    <citation type="submission" date="2021-02" db="EMBL/GenBank/DDBJ databases">
        <authorList>
            <person name="Lee D.-H."/>
        </authorList>
    </citation>
    <scope>NUCLEOTIDE SEQUENCE [LARGE SCALE GENOMIC DNA]</scope>
    <source>
        <strain evidence="2 3">UL073</strain>
    </source>
</reference>
<dbReference type="PANTHER" id="PTHR43968">
    <property type="match status" value="1"/>
</dbReference>
<evidence type="ECO:0000313" key="2">
    <source>
        <dbReference type="EMBL" id="MBM7062274.1"/>
    </source>
</evidence>
<dbReference type="SUPFAM" id="SSF52833">
    <property type="entry name" value="Thioredoxin-like"/>
    <property type="match status" value="1"/>
</dbReference>